<sequence>MNLAFCVLVFLTCSSHIRGQSTSVPNISSPAHKPNEVPIATSISQATANSTPNTLFPGGPTTNSSSNDTASIPFVSTPQPTPQVSPNQTTTVSIRSSPLTKSTIAGEVTQSPGVGIHSTTDRLSSSSTLPASSTPHASVAQSSTPPPTHPPVNIPTAPATTNSPSTTSVTTAKSPHPETPSELNVGDEAEASRARLDPLLAGLVSVFIVSAAIVSLLLFLKFRKRNSGPEFRRLQDLPMDDMMEDTPLSMFSY</sequence>
<name>A0AAD7RQL8_9TELE</name>
<comment type="caution">
    <text evidence="4">The sequence shown here is derived from an EMBL/GenBank/DDBJ whole genome shotgun (WGS) entry which is preliminary data.</text>
</comment>
<feature type="region of interest" description="Disordered" evidence="1">
    <location>
        <begin position="48"/>
        <end position="189"/>
    </location>
</feature>
<feature type="signal peptide" evidence="3">
    <location>
        <begin position="1"/>
        <end position="19"/>
    </location>
</feature>
<evidence type="ECO:0000313" key="4">
    <source>
        <dbReference type="EMBL" id="KAJ8388430.1"/>
    </source>
</evidence>
<accession>A0AAD7RQL8</accession>
<reference evidence="4" key="1">
    <citation type="journal article" date="2023" name="Science">
        <title>Genome structures resolve the early diversification of teleost fishes.</title>
        <authorList>
            <person name="Parey E."/>
            <person name="Louis A."/>
            <person name="Montfort J."/>
            <person name="Bouchez O."/>
            <person name="Roques C."/>
            <person name="Iampietro C."/>
            <person name="Lluch J."/>
            <person name="Castinel A."/>
            <person name="Donnadieu C."/>
            <person name="Desvignes T."/>
            <person name="Floi Bucao C."/>
            <person name="Jouanno E."/>
            <person name="Wen M."/>
            <person name="Mejri S."/>
            <person name="Dirks R."/>
            <person name="Jansen H."/>
            <person name="Henkel C."/>
            <person name="Chen W.J."/>
            <person name="Zahm M."/>
            <person name="Cabau C."/>
            <person name="Klopp C."/>
            <person name="Thompson A.W."/>
            <person name="Robinson-Rechavi M."/>
            <person name="Braasch I."/>
            <person name="Lecointre G."/>
            <person name="Bobe J."/>
            <person name="Postlethwait J.H."/>
            <person name="Berthelot C."/>
            <person name="Roest Crollius H."/>
            <person name="Guiguen Y."/>
        </authorList>
    </citation>
    <scope>NUCLEOTIDE SEQUENCE</scope>
    <source>
        <strain evidence="4">NC1722</strain>
    </source>
</reference>
<gene>
    <name evidence="4" type="ORF">AAFF_G00133060</name>
</gene>
<proteinExistence type="predicted"/>
<feature type="compositionally biased region" description="Low complexity" evidence="1">
    <location>
        <begin position="154"/>
        <end position="172"/>
    </location>
</feature>
<keyword evidence="2" id="KW-0812">Transmembrane</keyword>
<feature type="transmembrane region" description="Helical" evidence="2">
    <location>
        <begin position="199"/>
        <end position="220"/>
    </location>
</feature>
<feature type="compositionally biased region" description="Polar residues" evidence="1">
    <location>
        <begin position="48"/>
        <end position="112"/>
    </location>
</feature>
<dbReference type="Proteomes" id="UP001221898">
    <property type="component" value="Unassembled WGS sequence"/>
</dbReference>
<protein>
    <submittedName>
        <fullName evidence="4">Uncharacterized protein</fullName>
    </submittedName>
</protein>
<keyword evidence="2" id="KW-0472">Membrane</keyword>
<feature type="compositionally biased region" description="Low complexity" evidence="1">
    <location>
        <begin position="121"/>
        <end position="138"/>
    </location>
</feature>
<feature type="chain" id="PRO_5042246296" evidence="3">
    <location>
        <begin position="20"/>
        <end position="253"/>
    </location>
</feature>
<keyword evidence="3" id="KW-0732">Signal</keyword>
<organism evidence="4 5">
    <name type="scientific">Aldrovandia affinis</name>
    <dbReference type="NCBI Taxonomy" id="143900"/>
    <lineage>
        <taxon>Eukaryota</taxon>
        <taxon>Metazoa</taxon>
        <taxon>Chordata</taxon>
        <taxon>Craniata</taxon>
        <taxon>Vertebrata</taxon>
        <taxon>Euteleostomi</taxon>
        <taxon>Actinopterygii</taxon>
        <taxon>Neopterygii</taxon>
        <taxon>Teleostei</taxon>
        <taxon>Notacanthiformes</taxon>
        <taxon>Halosauridae</taxon>
        <taxon>Aldrovandia</taxon>
    </lineage>
</organism>
<evidence type="ECO:0000256" key="1">
    <source>
        <dbReference type="SAM" id="MobiDB-lite"/>
    </source>
</evidence>
<dbReference type="AlphaFoldDB" id="A0AAD7RQL8"/>
<feature type="compositionally biased region" description="Pro residues" evidence="1">
    <location>
        <begin position="144"/>
        <end position="153"/>
    </location>
</feature>
<dbReference type="EMBL" id="JAINUG010000194">
    <property type="protein sequence ID" value="KAJ8388430.1"/>
    <property type="molecule type" value="Genomic_DNA"/>
</dbReference>
<keyword evidence="2" id="KW-1133">Transmembrane helix</keyword>
<evidence type="ECO:0000256" key="3">
    <source>
        <dbReference type="SAM" id="SignalP"/>
    </source>
</evidence>
<evidence type="ECO:0000313" key="5">
    <source>
        <dbReference type="Proteomes" id="UP001221898"/>
    </source>
</evidence>
<evidence type="ECO:0000256" key="2">
    <source>
        <dbReference type="SAM" id="Phobius"/>
    </source>
</evidence>
<keyword evidence="5" id="KW-1185">Reference proteome</keyword>